<name>A0ABD1Y4F9_9MARC</name>
<sequence>MRGQLMQILAKATKLENHTRPSYTKLVLEICSEIHTNKKQIKKYKEEVKNLSTLIKESFQSLSRAVEVQKAKERWIAKLVHEIAKTAIRQVRKDGGQSEGGKLQTTQEPSRPHQRSRSKKFEEVTTSLQAAQGELCEARETTTRSQASEASLLLEGVVSTRKLQTAMADSADLRGALRASQEAV</sequence>
<dbReference type="EMBL" id="JBHFFA010000006">
    <property type="protein sequence ID" value="KAL2620537.1"/>
    <property type="molecule type" value="Genomic_DNA"/>
</dbReference>
<accession>A0ABD1Y4F9</accession>
<keyword evidence="3" id="KW-1185">Reference proteome</keyword>
<evidence type="ECO:0000256" key="1">
    <source>
        <dbReference type="SAM" id="MobiDB-lite"/>
    </source>
</evidence>
<dbReference type="Proteomes" id="UP001605036">
    <property type="component" value="Unassembled WGS sequence"/>
</dbReference>
<feature type="region of interest" description="Disordered" evidence="1">
    <location>
        <begin position="91"/>
        <end position="122"/>
    </location>
</feature>
<comment type="caution">
    <text evidence="2">The sequence shown here is derived from an EMBL/GenBank/DDBJ whole genome shotgun (WGS) entry which is preliminary data.</text>
</comment>
<proteinExistence type="predicted"/>
<protein>
    <submittedName>
        <fullName evidence="2">Uncharacterized protein</fullName>
    </submittedName>
</protein>
<reference evidence="2 3" key="1">
    <citation type="submission" date="2024-09" db="EMBL/GenBank/DDBJ databases">
        <title>Chromosome-scale assembly of Riccia fluitans.</title>
        <authorList>
            <person name="Paukszto L."/>
            <person name="Sawicki J."/>
            <person name="Karawczyk K."/>
            <person name="Piernik-Szablinska J."/>
            <person name="Szczecinska M."/>
            <person name="Mazdziarz M."/>
        </authorList>
    </citation>
    <scope>NUCLEOTIDE SEQUENCE [LARGE SCALE GENOMIC DNA]</scope>
    <source>
        <strain evidence="2">Rf_01</strain>
        <tissue evidence="2">Aerial parts of the thallus</tissue>
    </source>
</reference>
<dbReference type="AlphaFoldDB" id="A0ABD1Y4F9"/>
<gene>
    <name evidence="2" type="ORF">R1flu_000742</name>
</gene>
<evidence type="ECO:0000313" key="2">
    <source>
        <dbReference type="EMBL" id="KAL2620537.1"/>
    </source>
</evidence>
<evidence type="ECO:0000313" key="3">
    <source>
        <dbReference type="Proteomes" id="UP001605036"/>
    </source>
</evidence>
<organism evidence="2 3">
    <name type="scientific">Riccia fluitans</name>
    <dbReference type="NCBI Taxonomy" id="41844"/>
    <lineage>
        <taxon>Eukaryota</taxon>
        <taxon>Viridiplantae</taxon>
        <taxon>Streptophyta</taxon>
        <taxon>Embryophyta</taxon>
        <taxon>Marchantiophyta</taxon>
        <taxon>Marchantiopsida</taxon>
        <taxon>Marchantiidae</taxon>
        <taxon>Marchantiales</taxon>
        <taxon>Ricciaceae</taxon>
        <taxon>Riccia</taxon>
    </lineage>
</organism>